<organism evidence="1 2">
    <name type="scientific">Thiocapsa imhoffii</name>
    <dbReference type="NCBI Taxonomy" id="382777"/>
    <lineage>
        <taxon>Bacteria</taxon>
        <taxon>Pseudomonadati</taxon>
        <taxon>Pseudomonadota</taxon>
        <taxon>Gammaproteobacteria</taxon>
        <taxon>Chromatiales</taxon>
        <taxon>Chromatiaceae</taxon>
        <taxon>Thiocapsa</taxon>
    </lineage>
</organism>
<proteinExistence type="predicted"/>
<dbReference type="EMBL" id="NRSD01000016">
    <property type="protein sequence ID" value="MBK1645812.1"/>
    <property type="molecule type" value="Genomic_DNA"/>
</dbReference>
<sequence length="364" mass="41596">MYVVTNREIHQRRQGLKIFGKTPSTAGPNELRLVQITKQDSNYQTVLLKDRLTRNEVRELKQRYELDIDDSQEWFASLRVACELMDQAAREQRHLLIFVHGYNNDMKDVLETAEALESLYDLIVVPFSWPANGGGPISGTSAYLRDKQDARASMDALDRFMGKIAQYHDVLTKARRERLWNKAVTEDEDRGNWQEVHARYSELLARDCAVKINLMCHSMGNYVLKYALQPSAAAASNLIFDNVLLVAADANNPGHERWVERIQVRNRLYVIINENDFALEWSRRKPGEAQRVRLGHYLRNLVARNAYYLDVTHAPGIGKSHGYFMGQPVANNPQLKALFRAALTGGCAEDALTYAPDLNVYRLT</sequence>
<evidence type="ECO:0000313" key="1">
    <source>
        <dbReference type="EMBL" id="MBK1645812.1"/>
    </source>
</evidence>
<dbReference type="SUPFAM" id="SSF53474">
    <property type="entry name" value="alpha/beta-Hydrolases"/>
    <property type="match status" value="1"/>
</dbReference>
<dbReference type="Proteomes" id="UP001138802">
    <property type="component" value="Unassembled WGS sequence"/>
</dbReference>
<comment type="caution">
    <text evidence="1">The sequence shown here is derived from an EMBL/GenBank/DDBJ whole genome shotgun (WGS) entry which is preliminary data.</text>
</comment>
<name>A0A9X1B9F8_9GAMM</name>
<dbReference type="Gene3D" id="3.40.50.1820">
    <property type="entry name" value="alpha/beta hydrolase"/>
    <property type="match status" value="1"/>
</dbReference>
<dbReference type="InterPro" id="IPR010297">
    <property type="entry name" value="DUF900_hydrolase"/>
</dbReference>
<dbReference type="RefSeq" id="WP_200388619.1">
    <property type="nucleotide sequence ID" value="NZ_NRSD01000016.1"/>
</dbReference>
<evidence type="ECO:0000313" key="2">
    <source>
        <dbReference type="Proteomes" id="UP001138802"/>
    </source>
</evidence>
<protein>
    <recommendedName>
        <fullName evidence="3">Alpha/beta hydrolase</fullName>
    </recommendedName>
</protein>
<evidence type="ECO:0008006" key="3">
    <source>
        <dbReference type="Google" id="ProtNLM"/>
    </source>
</evidence>
<reference evidence="1 2" key="1">
    <citation type="journal article" date="2020" name="Microorganisms">
        <title>Osmotic Adaptation and Compatible Solute Biosynthesis of Phototrophic Bacteria as Revealed from Genome Analyses.</title>
        <authorList>
            <person name="Imhoff J.F."/>
            <person name="Rahn T."/>
            <person name="Kunzel S."/>
            <person name="Keller A."/>
            <person name="Neulinger S.C."/>
        </authorList>
    </citation>
    <scope>NUCLEOTIDE SEQUENCE [LARGE SCALE GENOMIC DNA]</scope>
    <source>
        <strain evidence="1 2">DSM 21303</strain>
    </source>
</reference>
<accession>A0A9X1B9F8</accession>
<dbReference type="InterPro" id="IPR029058">
    <property type="entry name" value="AB_hydrolase_fold"/>
</dbReference>
<dbReference type="AlphaFoldDB" id="A0A9X1B9F8"/>
<dbReference type="Pfam" id="PF05990">
    <property type="entry name" value="DUF900"/>
    <property type="match status" value="2"/>
</dbReference>
<gene>
    <name evidence="1" type="ORF">CKO25_14345</name>
</gene>
<keyword evidence="2" id="KW-1185">Reference proteome</keyword>